<dbReference type="EMBL" id="LK022848">
    <property type="protein sequence ID" value="CDR07947.1"/>
    <property type="molecule type" value="Genomic_DNA"/>
</dbReference>
<feature type="region of interest" description="Disordered" evidence="1">
    <location>
        <begin position="1"/>
        <end position="65"/>
    </location>
</feature>
<dbReference type="HOGENOM" id="CLU_2847990_0_0_11"/>
<organism evidence="2">
    <name type="scientific">Streptomyces iranensis</name>
    <dbReference type="NCBI Taxonomy" id="576784"/>
    <lineage>
        <taxon>Bacteria</taxon>
        <taxon>Bacillati</taxon>
        <taxon>Actinomycetota</taxon>
        <taxon>Actinomycetes</taxon>
        <taxon>Kitasatosporales</taxon>
        <taxon>Streptomycetaceae</taxon>
        <taxon>Streptomyces</taxon>
        <taxon>Streptomyces violaceusniger group</taxon>
    </lineage>
</organism>
<protein>
    <submittedName>
        <fullName evidence="2">Uncharacterized protein</fullName>
    </submittedName>
</protein>
<reference evidence="2" key="1">
    <citation type="submission" date="2014-05" db="EMBL/GenBank/DDBJ databases">
        <authorList>
            <person name="Horn Fabian"/>
        </authorList>
    </citation>
    <scope>NUCLEOTIDE SEQUENCE</scope>
</reference>
<proteinExistence type="predicted"/>
<gene>
    <name evidence="2" type="ORF">SIRAN4648</name>
</gene>
<dbReference type="GeneID" id="32467103"/>
<sequence>MSSVSKPNGSGKEKKQRIPKGTIMSFHKIVPVKPARKAEPKKKHHAPKPAPKKGPKKPHRRPIGG</sequence>
<evidence type="ECO:0000256" key="1">
    <source>
        <dbReference type="SAM" id="MobiDB-lite"/>
    </source>
</evidence>
<name>A0A060ZP26_9ACTN</name>
<dbReference type="AlphaFoldDB" id="A0A060ZP26"/>
<accession>A0A060ZP26</accession>
<evidence type="ECO:0000313" key="2">
    <source>
        <dbReference type="EMBL" id="CDR07947.1"/>
    </source>
</evidence>
<feature type="compositionally biased region" description="Basic residues" evidence="1">
    <location>
        <begin position="39"/>
        <end position="65"/>
    </location>
</feature>